<evidence type="ECO:0008006" key="3">
    <source>
        <dbReference type="Google" id="ProtNLM"/>
    </source>
</evidence>
<comment type="caution">
    <text evidence="1">The sequence shown here is derived from an EMBL/GenBank/DDBJ whole genome shotgun (WGS) entry which is preliminary data.</text>
</comment>
<organism evidence="1 2">
    <name type="scientific">Mycena maculata</name>
    <dbReference type="NCBI Taxonomy" id="230809"/>
    <lineage>
        <taxon>Eukaryota</taxon>
        <taxon>Fungi</taxon>
        <taxon>Dikarya</taxon>
        <taxon>Basidiomycota</taxon>
        <taxon>Agaricomycotina</taxon>
        <taxon>Agaricomycetes</taxon>
        <taxon>Agaricomycetidae</taxon>
        <taxon>Agaricales</taxon>
        <taxon>Marasmiineae</taxon>
        <taxon>Mycenaceae</taxon>
        <taxon>Mycena</taxon>
    </lineage>
</organism>
<dbReference type="Proteomes" id="UP001215280">
    <property type="component" value="Unassembled WGS sequence"/>
</dbReference>
<gene>
    <name evidence="1" type="ORF">DFH07DRAFT_356001</name>
</gene>
<sequence>MLPDEIISEILSPALQVSDELFSDASDVSPFADYTPTSTSAYLLVCRDWLRVATLLLYSVVVLRSKAQANALEAVLRDNAEFGRFIKKLRVEGGYGMAMYTILKSAPNITDIFLSLSILVVG</sequence>
<name>A0AAD7HB02_9AGAR</name>
<keyword evidence="2" id="KW-1185">Reference proteome</keyword>
<evidence type="ECO:0000313" key="1">
    <source>
        <dbReference type="EMBL" id="KAJ7716228.1"/>
    </source>
</evidence>
<accession>A0AAD7HB02</accession>
<evidence type="ECO:0000313" key="2">
    <source>
        <dbReference type="Proteomes" id="UP001215280"/>
    </source>
</evidence>
<dbReference type="AlphaFoldDB" id="A0AAD7HB02"/>
<reference evidence="1" key="1">
    <citation type="submission" date="2023-03" db="EMBL/GenBank/DDBJ databases">
        <title>Massive genome expansion in bonnet fungi (Mycena s.s.) driven by repeated elements and novel gene families across ecological guilds.</title>
        <authorList>
            <consortium name="Lawrence Berkeley National Laboratory"/>
            <person name="Harder C.B."/>
            <person name="Miyauchi S."/>
            <person name="Viragh M."/>
            <person name="Kuo A."/>
            <person name="Thoen E."/>
            <person name="Andreopoulos B."/>
            <person name="Lu D."/>
            <person name="Skrede I."/>
            <person name="Drula E."/>
            <person name="Henrissat B."/>
            <person name="Morin E."/>
            <person name="Kohler A."/>
            <person name="Barry K."/>
            <person name="LaButti K."/>
            <person name="Morin E."/>
            <person name="Salamov A."/>
            <person name="Lipzen A."/>
            <person name="Mereny Z."/>
            <person name="Hegedus B."/>
            <person name="Baldrian P."/>
            <person name="Stursova M."/>
            <person name="Weitz H."/>
            <person name="Taylor A."/>
            <person name="Grigoriev I.V."/>
            <person name="Nagy L.G."/>
            <person name="Martin F."/>
            <person name="Kauserud H."/>
        </authorList>
    </citation>
    <scope>NUCLEOTIDE SEQUENCE</scope>
    <source>
        <strain evidence="1">CBHHK188m</strain>
    </source>
</reference>
<dbReference type="EMBL" id="JARJLG010000335">
    <property type="protein sequence ID" value="KAJ7716228.1"/>
    <property type="molecule type" value="Genomic_DNA"/>
</dbReference>
<proteinExistence type="predicted"/>
<protein>
    <recommendedName>
        <fullName evidence="3">F-box domain-containing protein</fullName>
    </recommendedName>
</protein>